<dbReference type="AlphaFoldDB" id="A0A1M7ZD32"/>
<dbReference type="Proteomes" id="UP000184609">
    <property type="component" value="Unassembled WGS sequence"/>
</dbReference>
<feature type="transmembrane region" description="Helical" evidence="1">
    <location>
        <begin position="56"/>
        <end position="73"/>
    </location>
</feature>
<keyword evidence="1" id="KW-0472">Membrane</keyword>
<reference evidence="3" key="1">
    <citation type="submission" date="2016-12" db="EMBL/GenBank/DDBJ databases">
        <authorList>
            <person name="Varghese N."/>
            <person name="Submissions S."/>
        </authorList>
    </citation>
    <scope>NUCLEOTIDE SEQUENCE [LARGE SCALE GENOMIC DNA]</scope>
    <source>
        <strain evidence="3">DSM 25035</strain>
    </source>
</reference>
<evidence type="ECO:0000313" key="2">
    <source>
        <dbReference type="EMBL" id="SHO62815.1"/>
    </source>
</evidence>
<evidence type="ECO:0000256" key="1">
    <source>
        <dbReference type="SAM" id="Phobius"/>
    </source>
</evidence>
<sequence>MLDRRGIIFVEKHKAGISIVSAAIWITISILLWWIFVQSLGQLSVGIEVQGKLFQLSILVLLFLAFFSIRFILNISYKIDLINDVITIRNHYPFWTKSKSERIIVKEIIEIKQDKTYTNSLNLIVKINKRKIVLFNNLHRSDIGNEIRFLTDHAFRDITANKP</sequence>
<keyword evidence="1" id="KW-1133">Transmembrane helix</keyword>
<evidence type="ECO:0000313" key="3">
    <source>
        <dbReference type="Proteomes" id="UP000184609"/>
    </source>
</evidence>
<keyword evidence="3" id="KW-1185">Reference proteome</keyword>
<name>A0A1M7ZD32_9BACT</name>
<protein>
    <submittedName>
        <fullName evidence="2">Uncharacterized protein</fullName>
    </submittedName>
</protein>
<organism evidence="2 3">
    <name type="scientific">Algoriphagus zhangzhouensis</name>
    <dbReference type="NCBI Taxonomy" id="1073327"/>
    <lineage>
        <taxon>Bacteria</taxon>
        <taxon>Pseudomonadati</taxon>
        <taxon>Bacteroidota</taxon>
        <taxon>Cytophagia</taxon>
        <taxon>Cytophagales</taxon>
        <taxon>Cyclobacteriaceae</taxon>
        <taxon>Algoriphagus</taxon>
    </lineage>
</organism>
<gene>
    <name evidence="2" type="ORF">SAMN04488108_2333</name>
</gene>
<accession>A0A1M7ZD32</accession>
<feature type="transmembrane region" description="Helical" evidence="1">
    <location>
        <begin position="15"/>
        <end position="36"/>
    </location>
</feature>
<dbReference type="EMBL" id="FRXN01000003">
    <property type="protein sequence ID" value="SHO62815.1"/>
    <property type="molecule type" value="Genomic_DNA"/>
</dbReference>
<keyword evidence="1" id="KW-0812">Transmembrane</keyword>
<proteinExistence type="predicted"/>